<dbReference type="AlphaFoldDB" id="A0A1L1PWK8"/>
<dbReference type="SUPFAM" id="SSF54292">
    <property type="entry name" value="2Fe-2S ferredoxin-like"/>
    <property type="match status" value="1"/>
</dbReference>
<evidence type="ECO:0000256" key="1">
    <source>
        <dbReference type="ARBA" id="ARBA00010914"/>
    </source>
</evidence>
<dbReference type="GO" id="GO:0051537">
    <property type="term" value="F:2 iron, 2 sulfur cluster binding"/>
    <property type="evidence" value="ECO:0007669"/>
    <property type="project" value="UniProtKB-KW"/>
</dbReference>
<dbReference type="GO" id="GO:0009055">
    <property type="term" value="F:electron transfer activity"/>
    <property type="evidence" value="ECO:0007669"/>
    <property type="project" value="TreeGrafter"/>
</dbReference>
<organism evidence="8 9">
    <name type="scientific">Hydrogenophaga intermedia</name>
    <dbReference type="NCBI Taxonomy" id="65786"/>
    <lineage>
        <taxon>Bacteria</taxon>
        <taxon>Pseudomonadati</taxon>
        <taxon>Pseudomonadota</taxon>
        <taxon>Betaproteobacteria</taxon>
        <taxon>Burkholderiales</taxon>
        <taxon>Comamonadaceae</taxon>
        <taxon>Hydrogenophaga</taxon>
    </lineage>
</organism>
<dbReference type="GO" id="GO:0046872">
    <property type="term" value="F:metal ion binding"/>
    <property type="evidence" value="ECO:0007669"/>
    <property type="project" value="UniProtKB-KW"/>
</dbReference>
<evidence type="ECO:0000256" key="2">
    <source>
        <dbReference type="ARBA" id="ARBA00022714"/>
    </source>
</evidence>
<protein>
    <submittedName>
        <fullName evidence="8">Ferredoxin</fullName>
    </submittedName>
</protein>
<keyword evidence="9" id="KW-1185">Reference proteome</keyword>
<comment type="similarity">
    <text evidence="1">Belongs to the adrenodoxin/putidaredoxin family.</text>
</comment>
<dbReference type="InterPro" id="IPR012675">
    <property type="entry name" value="Beta-grasp_dom_sf"/>
</dbReference>
<dbReference type="EMBL" id="CCAE010000080">
    <property type="protein sequence ID" value="CDN90386.1"/>
    <property type="molecule type" value="Genomic_DNA"/>
</dbReference>
<evidence type="ECO:0000256" key="3">
    <source>
        <dbReference type="ARBA" id="ARBA00022723"/>
    </source>
</evidence>
<keyword evidence="3" id="KW-0479">Metal-binding</keyword>
<dbReference type="CDD" id="cd00207">
    <property type="entry name" value="fer2"/>
    <property type="match status" value="1"/>
</dbReference>
<dbReference type="PANTHER" id="PTHR23426:SF65">
    <property type="entry name" value="FERREDOXIN-2, MITOCHONDRIAL"/>
    <property type="match status" value="1"/>
</dbReference>
<evidence type="ECO:0000313" key="9">
    <source>
        <dbReference type="Proteomes" id="UP000028878"/>
    </source>
</evidence>
<dbReference type="GO" id="GO:0140647">
    <property type="term" value="P:P450-containing electron transport chain"/>
    <property type="evidence" value="ECO:0007669"/>
    <property type="project" value="InterPro"/>
</dbReference>
<dbReference type="InterPro" id="IPR001041">
    <property type="entry name" value="2Fe-2S_ferredoxin-type"/>
</dbReference>
<dbReference type="RefSeq" id="WP_009516077.1">
    <property type="nucleotide sequence ID" value="NZ_CCAE010000080.1"/>
</dbReference>
<comment type="cofactor">
    <cofactor evidence="6">
        <name>[2Fe-2S] cluster</name>
        <dbReference type="ChEBI" id="CHEBI:190135"/>
    </cofactor>
</comment>
<evidence type="ECO:0000256" key="4">
    <source>
        <dbReference type="ARBA" id="ARBA00023004"/>
    </source>
</evidence>
<keyword evidence="5" id="KW-0411">Iron-sulfur</keyword>
<evidence type="ECO:0000313" key="8">
    <source>
        <dbReference type="EMBL" id="CDN90386.1"/>
    </source>
</evidence>
<name>A0A1L1PWK8_HYDIT</name>
<dbReference type="Pfam" id="PF00111">
    <property type="entry name" value="Fer2"/>
    <property type="match status" value="1"/>
</dbReference>
<feature type="domain" description="2Fe-2S ferredoxin-type" evidence="7">
    <location>
        <begin position="2"/>
        <end position="105"/>
    </location>
</feature>
<dbReference type="PROSITE" id="PS51085">
    <property type="entry name" value="2FE2S_FER_2"/>
    <property type="match status" value="1"/>
</dbReference>
<keyword evidence="4" id="KW-0408">Iron</keyword>
<sequence length="106" mass="11363">MPTVVFIDPQGSEHAIEAPEGRSLMQIAIDHGVPGILGDCGGVCSCATCHGYVDPAFAAQLPPRSETEVFMLEGVPDLRDNSRLCCQIRMQAALDGLRVQLPDEQV</sequence>
<keyword evidence="2" id="KW-0001">2Fe-2S</keyword>
<dbReference type="InterPro" id="IPR001055">
    <property type="entry name" value="Adrenodoxin-like"/>
</dbReference>
<dbReference type="PRINTS" id="PR00355">
    <property type="entry name" value="ADRENODOXIN"/>
</dbReference>
<reference evidence="9" key="2">
    <citation type="submission" date="2014-11" db="EMBL/GenBank/DDBJ databases">
        <title>Draft genome sequence of Hydrogenophaga intermedia S1.</title>
        <authorList>
            <person name="Gan H.M."/>
            <person name="Chew T.H."/>
            <person name="Stolz A."/>
        </authorList>
    </citation>
    <scope>NUCLEOTIDE SEQUENCE [LARGE SCALE GENOMIC DNA]</scope>
    <source>
        <strain evidence="9">S1</strain>
    </source>
</reference>
<evidence type="ECO:0000259" key="7">
    <source>
        <dbReference type="PROSITE" id="PS51085"/>
    </source>
</evidence>
<reference evidence="9" key="1">
    <citation type="submission" date="2014-02" db="EMBL/GenBank/DDBJ databases">
        <authorList>
            <person name="Gan H."/>
        </authorList>
    </citation>
    <scope>NUCLEOTIDE SEQUENCE [LARGE SCALE GENOMIC DNA]</scope>
    <source>
        <strain evidence="9">S1</strain>
    </source>
</reference>
<dbReference type="PANTHER" id="PTHR23426">
    <property type="entry name" value="FERREDOXIN/ADRENODOXIN"/>
    <property type="match status" value="1"/>
</dbReference>
<dbReference type="InterPro" id="IPR036010">
    <property type="entry name" value="2Fe-2S_ferredoxin-like_sf"/>
</dbReference>
<evidence type="ECO:0000256" key="6">
    <source>
        <dbReference type="ARBA" id="ARBA00034078"/>
    </source>
</evidence>
<proteinExistence type="inferred from homology"/>
<accession>A0A1L1PWK8</accession>
<evidence type="ECO:0000256" key="5">
    <source>
        <dbReference type="ARBA" id="ARBA00023014"/>
    </source>
</evidence>
<gene>
    <name evidence="8" type="ORF">BN948_04830</name>
</gene>
<dbReference type="Gene3D" id="3.10.20.30">
    <property type="match status" value="1"/>
</dbReference>
<dbReference type="Proteomes" id="UP000028878">
    <property type="component" value="Unassembled WGS sequence"/>
</dbReference>